<gene>
    <name evidence="2" type="ORF">L0N21_12360</name>
</gene>
<evidence type="ECO:0000313" key="2">
    <source>
        <dbReference type="EMBL" id="MCG4766293.1"/>
    </source>
</evidence>
<name>A0AAE3JV41_9FIRM</name>
<evidence type="ECO:0000313" key="3">
    <source>
        <dbReference type="Proteomes" id="UP001199915"/>
    </source>
</evidence>
<reference evidence="2" key="1">
    <citation type="submission" date="2022-01" db="EMBL/GenBank/DDBJ databases">
        <title>Collection of gut derived symbiotic bacterial strains cultured from healthy donors.</title>
        <authorList>
            <person name="Lin H."/>
            <person name="Kohout C."/>
            <person name="Waligurski E."/>
            <person name="Pamer E.G."/>
        </authorList>
    </citation>
    <scope>NUCLEOTIDE SEQUENCE</scope>
    <source>
        <strain evidence="2">DFI.5.49</strain>
    </source>
</reference>
<evidence type="ECO:0008006" key="4">
    <source>
        <dbReference type="Google" id="ProtNLM"/>
    </source>
</evidence>
<accession>A0AAE3JV41</accession>
<dbReference type="EMBL" id="JAKNFS010000016">
    <property type="protein sequence ID" value="MCG4766293.1"/>
    <property type="molecule type" value="Genomic_DNA"/>
</dbReference>
<sequence>MNKKLAGIFAMCALLLTGCQGAKESSKEITPPDTGWGKTVDEVLADWNLDRNQVEIFSETNSAAAIAVDTEATVFGEQTSRVMFQFINLDQTGATGKPVLCEVDITYPDDADMDTVKKEMEKSYGSSKDSITRYELYQSLGDDQLPEYTYKKADQLAVWSGESLKDAIPSDKSTEYEIAWEAYQPGLTADNWENYTEQASMATAVCASGAEAFPMFEKNGVSLEAYPGLVYEQVKSNMK</sequence>
<protein>
    <recommendedName>
        <fullName evidence="4">Lipoprotein</fullName>
    </recommendedName>
</protein>
<dbReference type="Proteomes" id="UP001199915">
    <property type="component" value="Unassembled WGS sequence"/>
</dbReference>
<feature type="signal peptide" evidence="1">
    <location>
        <begin position="1"/>
        <end position="22"/>
    </location>
</feature>
<keyword evidence="1" id="KW-0732">Signal</keyword>
<proteinExistence type="predicted"/>
<comment type="caution">
    <text evidence="2">The sequence shown here is derived from an EMBL/GenBank/DDBJ whole genome shotgun (WGS) entry which is preliminary data.</text>
</comment>
<dbReference type="RefSeq" id="WP_238033390.1">
    <property type="nucleotide sequence ID" value="NZ_JAKNFS010000016.1"/>
</dbReference>
<evidence type="ECO:0000256" key="1">
    <source>
        <dbReference type="SAM" id="SignalP"/>
    </source>
</evidence>
<organism evidence="2 3">
    <name type="scientific">Fusicatenibacter saccharivorans</name>
    <dbReference type="NCBI Taxonomy" id="1150298"/>
    <lineage>
        <taxon>Bacteria</taxon>
        <taxon>Bacillati</taxon>
        <taxon>Bacillota</taxon>
        <taxon>Clostridia</taxon>
        <taxon>Lachnospirales</taxon>
        <taxon>Lachnospiraceae</taxon>
        <taxon>Fusicatenibacter</taxon>
    </lineage>
</organism>
<dbReference type="AlphaFoldDB" id="A0AAE3JV41"/>
<dbReference type="PROSITE" id="PS51257">
    <property type="entry name" value="PROKAR_LIPOPROTEIN"/>
    <property type="match status" value="1"/>
</dbReference>
<feature type="chain" id="PRO_5042170574" description="Lipoprotein" evidence="1">
    <location>
        <begin position="23"/>
        <end position="239"/>
    </location>
</feature>